<dbReference type="InterPro" id="IPR052521">
    <property type="entry name" value="Cell_div_SPOR-domain"/>
</dbReference>
<keyword evidence="4" id="KW-1185">Reference proteome</keyword>
<dbReference type="Gene3D" id="3.30.70.1070">
    <property type="entry name" value="Sporulation related repeat"/>
    <property type="match status" value="1"/>
</dbReference>
<dbReference type="EMBL" id="JACHKA010000001">
    <property type="protein sequence ID" value="MBB5986049.1"/>
    <property type="molecule type" value="Genomic_DNA"/>
</dbReference>
<dbReference type="RefSeq" id="WP_260394830.1">
    <property type="nucleotide sequence ID" value="NZ_JACHKA010000001.1"/>
</dbReference>
<protein>
    <submittedName>
        <fullName evidence="3">Cell division septation protein DedD</fullName>
    </submittedName>
</protein>
<keyword evidence="3" id="KW-0132">Cell division</keyword>
<feature type="compositionally biased region" description="Low complexity" evidence="1">
    <location>
        <begin position="172"/>
        <end position="184"/>
    </location>
</feature>
<dbReference type="InterPro" id="IPR007730">
    <property type="entry name" value="SPOR-like_dom"/>
</dbReference>
<dbReference type="SUPFAM" id="SSF110997">
    <property type="entry name" value="Sporulation related repeat"/>
    <property type="match status" value="1"/>
</dbReference>
<dbReference type="Proteomes" id="UP001138540">
    <property type="component" value="Unassembled WGS sequence"/>
</dbReference>
<proteinExistence type="predicted"/>
<comment type="caution">
    <text evidence="3">The sequence shown here is derived from an EMBL/GenBank/DDBJ whole genome shotgun (WGS) entry which is preliminary data.</text>
</comment>
<dbReference type="Pfam" id="PF05036">
    <property type="entry name" value="SPOR"/>
    <property type="match status" value="1"/>
</dbReference>
<keyword evidence="3" id="KW-0131">Cell cycle</keyword>
<reference evidence="3 4" key="1">
    <citation type="submission" date="2020-08" db="EMBL/GenBank/DDBJ databases">
        <title>Exploring microbial biodiversity for novel pathways involved in the catabolism of aromatic compounds derived from lignin.</title>
        <authorList>
            <person name="Elkins J."/>
        </authorList>
    </citation>
    <scope>NUCLEOTIDE SEQUENCE [LARGE SCALE GENOMIC DNA]</scope>
    <source>
        <strain evidence="3 4">B1D3A</strain>
    </source>
</reference>
<dbReference type="PANTHER" id="PTHR38687">
    <property type="entry name" value="CELL DIVISION PROTEIN DEDD-RELATED"/>
    <property type="match status" value="1"/>
</dbReference>
<feature type="domain" description="SPOR" evidence="2">
    <location>
        <begin position="181"/>
        <end position="260"/>
    </location>
</feature>
<dbReference type="PANTHER" id="PTHR38687:SF1">
    <property type="entry name" value="CELL DIVISION PROTEIN DEDD"/>
    <property type="match status" value="1"/>
</dbReference>
<dbReference type="InterPro" id="IPR036680">
    <property type="entry name" value="SPOR-like_sf"/>
</dbReference>
<name>A0ABR6NIM9_9SPHN</name>
<evidence type="ECO:0000313" key="4">
    <source>
        <dbReference type="Proteomes" id="UP001138540"/>
    </source>
</evidence>
<feature type="compositionally biased region" description="Pro residues" evidence="1">
    <location>
        <begin position="158"/>
        <end position="171"/>
    </location>
</feature>
<feature type="region of interest" description="Disordered" evidence="1">
    <location>
        <begin position="132"/>
        <end position="184"/>
    </location>
</feature>
<feature type="region of interest" description="Disordered" evidence="1">
    <location>
        <begin position="1"/>
        <end position="26"/>
    </location>
</feature>
<dbReference type="GO" id="GO:0051301">
    <property type="term" value="P:cell division"/>
    <property type="evidence" value="ECO:0007669"/>
    <property type="project" value="UniProtKB-KW"/>
</dbReference>
<sequence length="260" mass="26912">MACCSSSRGAGKTPSPISRHRPERGEPRAQYVYGTALFNGDLAPRDWVKAYALMTSAARAGIGQATASLAEMDRYIPEAQRTEGLAMAASMASGEASEEAPTVRAVAVAPSLRIAQGSAPVPVPAAKARTDRAATMPASVQAPVRSAPAPQVAATPATPNPTPPRVTPSPAPANARPVPRPSASGRWRIQLGAFKEQGRAQALWASLGKKVPALSGFQPAFIAANGFTRLLVGPLDNAADARALCERIRPTGTPCMATSQ</sequence>
<evidence type="ECO:0000259" key="2">
    <source>
        <dbReference type="PROSITE" id="PS51724"/>
    </source>
</evidence>
<dbReference type="PROSITE" id="PS51724">
    <property type="entry name" value="SPOR"/>
    <property type="match status" value="1"/>
</dbReference>
<dbReference type="InterPro" id="IPR011990">
    <property type="entry name" value="TPR-like_helical_dom_sf"/>
</dbReference>
<dbReference type="Gene3D" id="1.25.40.10">
    <property type="entry name" value="Tetratricopeptide repeat domain"/>
    <property type="match status" value="1"/>
</dbReference>
<evidence type="ECO:0000256" key="1">
    <source>
        <dbReference type="SAM" id="MobiDB-lite"/>
    </source>
</evidence>
<evidence type="ECO:0000313" key="3">
    <source>
        <dbReference type="EMBL" id="MBB5986049.1"/>
    </source>
</evidence>
<gene>
    <name evidence="3" type="ORF">HNP60_002023</name>
</gene>
<organism evidence="3 4">
    <name type="scientific">Sphingobium lignivorans</name>
    <dbReference type="NCBI Taxonomy" id="2735886"/>
    <lineage>
        <taxon>Bacteria</taxon>
        <taxon>Pseudomonadati</taxon>
        <taxon>Pseudomonadota</taxon>
        <taxon>Alphaproteobacteria</taxon>
        <taxon>Sphingomonadales</taxon>
        <taxon>Sphingomonadaceae</taxon>
        <taxon>Sphingobium</taxon>
    </lineage>
</organism>
<accession>A0ABR6NIM9</accession>
<feature type="compositionally biased region" description="Low complexity" evidence="1">
    <location>
        <begin position="147"/>
        <end position="157"/>
    </location>
</feature>